<keyword evidence="1" id="KW-0812">Transmembrane</keyword>
<dbReference type="GO" id="GO:0016740">
    <property type="term" value="F:transferase activity"/>
    <property type="evidence" value="ECO:0007669"/>
    <property type="project" value="UniProtKB-KW"/>
</dbReference>
<sequence length="48" mass="5297">MALIPLFIVSFYLPIQYSAEITTLIFLLLQLLTGLTAIWLASGTKLLA</sequence>
<name>A0A806J1M7_GLAPU</name>
<evidence type="ECO:0000256" key="1">
    <source>
        <dbReference type="SAM" id="Phobius"/>
    </source>
</evidence>
<accession>A0A806J1M7</accession>
<evidence type="ECO:0000313" key="3">
    <source>
        <dbReference type="Proteomes" id="UP000014672"/>
    </source>
</evidence>
<feature type="transmembrane region" description="Helical" evidence="1">
    <location>
        <begin position="28"/>
        <end position="47"/>
    </location>
</feature>
<keyword evidence="2" id="KW-0808">Transferase</keyword>
<dbReference type="KEGG" id="hpaz:K756_02545"/>
<proteinExistence type="predicted"/>
<protein>
    <submittedName>
        <fullName evidence="2">CDP-diacylglycerol--glycerol-3-phosphate 3-phosphatidyltransferase</fullName>
    </submittedName>
</protein>
<organism evidence="2 3">
    <name type="scientific">Glaesserella parasuis ZJ0906</name>
    <dbReference type="NCBI Taxonomy" id="1322346"/>
    <lineage>
        <taxon>Bacteria</taxon>
        <taxon>Pseudomonadati</taxon>
        <taxon>Pseudomonadota</taxon>
        <taxon>Gammaproteobacteria</taxon>
        <taxon>Pasteurellales</taxon>
        <taxon>Pasteurellaceae</taxon>
        <taxon>Glaesserella</taxon>
    </lineage>
</organism>
<dbReference type="AlphaFoldDB" id="A0A806J1M7"/>
<reference evidence="2 3" key="1">
    <citation type="journal article" date="2013" name="PLoS ONE">
        <title>Complete Genome Analysis of a Haemophilus parasuis Serovar 12 Strain from China.</title>
        <authorList>
            <person name="Li Y."/>
            <person name="Kwok A.H."/>
            <person name="Jiang J."/>
            <person name="Zou Y."/>
            <person name="Zheng F."/>
            <person name="Chen P."/>
            <person name="Hou C."/>
            <person name="Leung F.C."/>
            <person name="Jiang P."/>
        </authorList>
    </citation>
    <scope>NUCLEOTIDE SEQUENCE [LARGE SCALE GENOMIC DNA]</scope>
    <source>
        <strain evidence="2 3">ZJ0906</strain>
    </source>
</reference>
<dbReference type="EMBL" id="CP005384">
    <property type="protein sequence ID" value="AGO15753.1"/>
    <property type="molecule type" value="Genomic_DNA"/>
</dbReference>
<keyword evidence="1" id="KW-1133">Transmembrane helix</keyword>
<evidence type="ECO:0000313" key="2">
    <source>
        <dbReference type="EMBL" id="AGO15753.1"/>
    </source>
</evidence>
<dbReference type="Proteomes" id="UP000014672">
    <property type="component" value="Chromosome"/>
</dbReference>
<gene>
    <name evidence="2" type="ORF">K756_02545</name>
</gene>
<keyword evidence="1" id="KW-0472">Membrane</keyword>